<name>A0A3B0MG92_9GAMM</name>
<proteinExistence type="predicted"/>
<evidence type="ECO:0000313" key="1">
    <source>
        <dbReference type="EMBL" id="SSW96557.1"/>
    </source>
</evidence>
<organism evidence="1">
    <name type="scientific">Arsenophonus endosymbiont of Trialeurodes vaporariorum</name>
    <dbReference type="NCBI Taxonomy" id="235567"/>
    <lineage>
        <taxon>Bacteria</taxon>
        <taxon>Pseudomonadati</taxon>
        <taxon>Pseudomonadota</taxon>
        <taxon>Gammaproteobacteria</taxon>
        <taxon>Enterobacterales</taxon>
        <taxon>Morganellaceae</taxon>
        <taxon>Arsenophonus</taxon>
    </lineage>
</organism>
<gene>
    <name evidence="1" type="ORF">ARTV_3030</name>
</gene>
<sequence>MIISIKSAKFTRFDKAKIDTRNGIATYLDKDELRVGAAICEVIDRKYPNIEQVIPKKNILVSIIGFNASYLADIQKVAKIYNPKYQSIKIKPNGNDNASIIELSENASVIIIPMKI</sequence>
<protein>
    <submittedName>
        <fullName evidence="1">Uncharacterized protein</fullName>
    </submittedName>
</protein>
<accession>A0A3B0MG92</accession>
<dbReference type="EMBL" id="UFQR01000021">
    <property type="protein sequence ID" value="SSW96557.1"/>
    <property type="molecule type" value="Genomic_DNA"/>
</dbReference>
<reference evidence="1" key="1">
    <citation type="submission" date="2018-04" db="EMBL/GenBank/DDBJ databases">
        <authorList>
            <person name="Go L.Y."/>
            <person name="Mitchell J.A."/>
        </authorList>
    </citation>
    <scope>NUCLEOTIDE SEQUENCE</scope>
    <source>
        <strain evidence="1">ARTV</strain>
    </source>
</reference>
<dbReference type="AlphaFoldDB" id="A0A3B0MG92"/>